<evidence type="ECO:0000256" key="6">
    <source>
        <dbReference type="PIRSR" id="PIRSR608901-1"/>
    </source>
</evidence>
<keyword evidence="7" id="KW-0862">Zinc</keyword>
<dbReference type="GO" id="GO:0016811">
    <property type="term" value="F:hydrolase activity, acting on carbon-nitrogen (but not peptide) bonds, in linear amides"/>
    <property type="evidence" value="ECO:0007669"/>
    <property type="project" value="InterPro"/>
</dbReference>
<gene>
    <name evidence="9" type="ORF">GTK09_05915</name>
</gene>
<evidence type="ECO:0000256" key="5">
    <source>
        <dbReference type="ARBA" id="ARBA00023136"/>
    </source>
</evidence>
<proteinExistence type="predicted"/>
<keyword evidence="10" id="KW-1185">Reference proteome</keyword>
<protein>
    <recommendedName>
        <fullName evidence="11">Ceramidase</fullName>
    </recommendedName>
</protein>
<feature type="transmembrane region" description="Helical" evidence="8">
    <location>
        <begin position="25"/>
        <end position="43"/>
    </location>
</feature>
<evidence type="ECO:0000256" key="3">
    <source>
        <dbReference type="ARBA" id="ARBA00022801"/>
    </source>
</evidence>
<evidence type="ECO:0008006" key="11">
    <source>
        <dbReference type="Google" id="ProtNLM"/>
    </source>
</evidence>
<feature type="transmembrane region" description="Helical" evidence="8">
    <location>
        <begin position="134"/>
        <end position="152"/>
    </location>
</feature>
<dbReference type="GO" id="GO:0046872">
    <property type="term" value="F:metal ion binding"/>
    <property type="evidence" value="ECO:0007669"/>
    <property type="project" value="UniProtKB-KW"/>
</dbReference>
<organism evidence="9 10">
    <name type="scientific">Jiella pacifica</name>
    <dbReference type="NCBI Taxonomy" id="2696469"/>
    <lineage>
        <taxon>Bacteria</taxon>
        <taxon>Pseudomonadati</taxon>
        <taxon>Pseudomonadota</taxon>
        <taxon>Alphaproteobacteria</taxon>
        <taxon>Hyphomicrobiales</taxon>
        <taxon>Aurantimonadaceae</taxon>
        <taxon>Jiella</taxon>
    </lineage>
</organism>
<keyword evidence="4 8" id="KW-1133">Transmembrane helix</keyword>
<dbReference type="InterPro" id="IPR008901">
    <property type="entry name" value="ACER"/>
</dbReference>
<evidence type="ECO:0000256" key="2">
    <source>
        <dbReference type="ARBA" id="ARBA00022692"/>
    </source>
</evidence>
<dbReference type="RefSeq" id="WP_163461843.1">
    <property type="nucleotide sequence ID" value="NZ_JAAAMG010000003.1"/>
</dbReference>
<feature type="transmembrane region" description="Helical" evidence="8">
    <location>
        <begin position="159"/>
        <end position="177"/>
    </location>
</feature>
<dbReference type="AlphaFoldDB" id="A0A6N9SXZ9"/>
<comment type="caution">
    <text evidence="9">The sequence shown here is derived from an EMBL/GenBank/DDBJ whole genome shotgun (WGS) entry which is preliminary data.</text>
</comment>
<dbReference type="EMBL" id="JAAAMG010000003">
    <property type="protein sequence ID" value="NDW03960.1"/>
    <property type="molecule type" value="Genomic_DNA"/>
</dbReference>
<sequence>MDWSASIDAYCERTSAQFWAEPLNAWSNLAFIAVGLVGLSLWKMRGGRDLPAYALCILVLVIGAGSFLFHTFATSWASVADVLPIAVFIYGYFALALSRFLGLSKLIAGLGTAGFLAASILVEPAFSTLVGSSAGYIPALFAMLIIGGILVYRKEEPGRLVLVAGATFLVSLTFRMLDAPLCEIWPLGTHPLWHLLNAATLGLLLAAAIDADRLVPRQPVAGAPSVAGR</sequence>
<dbReference type="GO" id="GO:0006672">
    <property type="term" value="P:ceramide metabolic process"/>
    <property type="evidence" value="ECO:0007669"/>
    <property type="project" value="InterPro"/>
</dbReference>
<evidence type="ECO:0000256" key="4">
    <source>
        <dbReference type="ARBA" id="ARBA00022989"/>
    </source>
</evidence>
<feature type="binding site" evidence="7">
    <location>
        <position position="70"/>
    </location>
    <ligand>
        <name>Zn(2+)</name>
        <dbReference type="ChEBI" id="CHEBI:29105"/>
        <note>catalytic</note>
    </ligand>
</feature>
<keyword evidence="6" id="KW-0479">Metal-binding</keyword>
<name>A0A6N9SXZ9_9HYPH</name>
<evidence type="ECO:0000313" key="10">
    <source>
        <dbReference type="Proteomes" id="UP000469011"/>
    </source>
</evidence>
<keyword evidence="5 8" id="KW-0472">Membrane</keyword>
<feature type="binding site" evidence="6">
    <location>
        <position position="21"/>
    </location>
    <ligand>
        <name>Ca(2+)</name>
        <dbReference type="ChEBI" id="CHEBI:29108"/>
    </ligand>
</feature>
<dbReference type="GO" id="GO:0016020">
    <property type="term" value="C:membrane"/>
    <property type="evidence" value="ECO:0007669"/>
    <property type="project" value="UniProtKB-SubCell"/>
</dbReference>
<accession>A0A6N9SXZ9</accession>
<comment type="subcellular location">
    <subcellularLocation>
        <location evidence="1">Membrane</location>
        <topology evidence="1">Multi-pass membrane protein</topology>
    </subcellularLocation>
</comment>
<dbReference type="Proteomes" id="UP000469011">
    <property type="component" value="Unassembled WGS sequence"/>
</dbReference>
<feature type="binding site" evidence="6">
    <location>
        <position position="12"/>
    </location>
    <ligand>
        <name>Ca(2+)</name>
        <dbReference type="ChEBI" id="CHEBI:29108"/>
    </ligand>
</feature>
<evidence type="ECO:0000256" key="8">
    <source>
        <dbReference type="SAM" id="Phobius"/>
    </source>
</evidence>
<keyword evidence="2 8" id="KW-0812">Transmembrane</keyword>
<reference evidence="9 10" key="1">
    <citation type="submission" date="2020-01" db="EMBL/GenBank/DDBJ databases">
        <title>Jiella pacifica sp. nov.</title>
        <authorList>
            <person name="Xue Z."/>
            <person name="Zhu S."/>
            <person name="Chen J."/>
            <person name="Yang J."/>
        </authorList>
    </citation>
    <scope>NUCLEOTIDE SEQUENCE [LARGE SCALE GENOMIC DNA]</scope>
    <source>
        <strain evidence="9 10">40Bstr34</strain>
    </source>
</reference>
<feature type="transmembrane region" description="Helical" evidence="8">
    <location>
        <begin position="75"/>
        <end position="95"/>
    </location>
</feature>
<feature type="transmembrane region" description="Helical" evidence="8">
    <location>
        <begin position="192"/>
        <end position="209"/>
    </location>
</feature>
<feature type="transmembrane region" description="Helical" evidence="8">
    <location>
        <begin position="50"/>
        <end position="69"/>
    </location>
</feature>
<feature type="binding site" evidence="7">
    <location>
        <position position="190"/>
    </location>
    <ligand>
        <name>Zn(2+)</name>
        <dbReference type="ChEBI" id="CHEBI:29105"/>
        <note>catalytic</note>
    </ligand>
</feature>
<evidence type="ECO:0000256" key="7">
    <source>
        <dbReference type="PIRSR" id="PIRSR608901-2"/>
    </source>
</evidence>
<dbReference type="Pfam" id="PF05875">
    <property type="entry name" value="Ceramidase"/>
    <property type="match status" value="1"/>
</dbReference>
<evidence type="ECO:0000256" key="1">
    <source>
        <dbReference type="ARBA" id="ARBA00004141"/>
    </source>
</evidence>
<keyword evidence="3" id="KW-0378">Hydrolase</keyword>
<keyword evidence="6" id="KW-0106">Calcium</keyword>
<evidence type="ECO:0000313" key="9">
    <source>
        <dbReference type="EMBL" id="NDW03960.1"/>
    </source>
</evidence>
<feature type="transmembrane region" description="Helical" evidence="8">
    <location>
        <begin position="102"/>
        <end position="122"/>
    </location>
</feature>
<comment type="cofactor">
    <cofactor evidence="7">
        <name>Zn(2+)</name>
        <dbReference type="ChEBI" id="CHEBI:29105"/>
    </cofactor>
</comment>
<feature type="binding site" evidence="7">
    <location>
        <position position="194"/>
    </location>
    <ligand>
        <name>Zn(2+)</name>
        <dbReference type="ChEBI" id="CHEBI:29105"/>
        <note>catalytic</note>
    </ligand>
</feature>